<organism evidence="2 3">
    <name type="scientific">Octopus vulgaris</name>
    <name type="common">Common octopus</name>
    <dbReference type="NCBI Taxonomy" id="6645"/>
    <lineage>
        <taxon>Eukaryota</taxon>
        <taxon>Metazoa</taxon>
        <taxon>Spiralia</taxon>
        <taxon>Lophotrochozoa</taxon>
        <taxon>Mollusca</taxon>
        <taxon>Cephalopoda</taxon>
        <taxon>Coleoidea</taxon>
        <taxon>Octopodiformes</taxon>
        <taxon>Octopoda</taxon>
        <taxon>Incirrata</taxon>
        <taxon>Octopodidae</taxon>
        <taxon>Octopus</taxon>
    </lineage>
</organism>
<dbReference type="Proteomes" id="UP001162480">
    <property type="component" value="Chromosome 27"/>
</dbReference>
<evidence type="ECO:0000313" key="2">
    <source>
        <dbReference type="EMBL" id="CAI9741912.1"/>
    </source>
</evidence>
<evidence type="ECO:0000256" key="1">
    <source>
        <dbReference type="SAM" id="Phobius"/>
    </source>
</evidence>
<keyword evidence="1" id="KW-0472">Membrane</keyword>
<gene>
    <name evidence="2" type="ORF">OCTVUL_1B028469</name>
</gene>
<accession>A0AA36BY71</accession>
<reference evidence="2" key="1">
    <citation type="submission" date="2023-08" db="EMBL/GenBank/DDBJ databases">
        <authorList>
            <person name="Alioto T."/>
            <person name="Alioto T."/>
            <person name="Gomez Garrido J."/>
        </authorList>
    </citation>
    <scope>NUCLEOTIDE SEQUENCE</scope>
</reference>
<proteinExistence type="predicted"/>
<name>A0AA36BY71_OCTVU</name>
<feature type="transmembrane region" description="Helical" evidence="1">
    <location>
        <begin position="70"/>
        <end position="90"/>
    </location>
</feature>
<keyword evidence="1" id="KW-0812">Transmembrane</keyword>
<evidence type="ECO:0000313" key="3">
    <source>
        <dbReference type="Proteomes" id="UP001162480"/>
    </source>
</evidence>
<keyword evidence="3" id="KW-1185">Reference proteome</keyword>
<keyword evidence="1" id="KW-1133">Transmembrane helix</keyword>
<sequence>MYICNFLISNNIKIFKLESQNRFLTTAMDHSNEISLASQIFRSNNFHHHERLHSHHFIYGNKKLLYNIKIAIVVTLGVIVVLGCIIYIVLQCRRKTRVTFLLPRHRDSFSDQHNLIDSVETTETLLNGELGIKERDDEQCREFYV</sequence>
<dbReference type="EMBL" id="OX597840">
    <property type="protein sequence ID" value="CAI9741912.1"/>
    <property type="molecule type" value="Genomic_DNA"/>
</dbReference>
<protein>
    <submittedName>
        <fullName evidence="2">Uncharacterized protein</fullName>
    </submittedName>
</protein>
<dbReference type="AlphaFoldDB" id="A0AA36BY71"/>